<gene>
    <name evidence="2" type="ORF">HAKA00212_LOCUS27239</name>
</gene>
<proteinExistence type="predicted"/>
<reference evidence="2" key="1">
    <citation type="submission" date="2021-01" db="EMBL/GenBank/DDBJ databases">
        <authorList>
            <person name="Corre E."/>
            <person name="Pelletier E."/>
            <person name="Niang G."/>
            <person name="Scheremetjew M."/>
            <person name="Finn R."/>
            <person name="Kale V."/>
            <person name="Holt S."/>
            <person name="Cochrane G."/>
            <person name="Meng A."/>
            <person name="Brown T."/>
            <person name="Cohen L."/>
        </authorList>
    </citation>
    <scope>NUCLEOTIDE SEQUENCE</scope>
    <source>
        <strain evidence="2">CCMP3107</strain>
    </source>
</reference>
<name>A0A6S9M371_HETAK</name>
<dbReference type="AlphaFoldDB" id="A0A6S9M371"/>
<feature type="compositionally biased region" description="Basic and acidic residues" evidence="1">
    <location>
        <begin position="138"/>
        <end position="154"/>
    </location>
</feature>
<protein>
    <recommendedName>
        <fullName evidence="3">PH domain-containing protein</fullName>
    </recommendedName>
</protein>
<evidence type="ECO:0000256" key="1">
    <source>
        <dbReference type="SAM" id="MobiDB-lite"/>
    </source>
</evidence>
<sequence length="180" mass="20286">MGQALLICIDCGGDGAFMDWHERKRLQMLLEGDRFDKVSASIIGINLKSEKVIVRLSEDRDELFWHQLGGTGSGRVSLKGARARAVREQGLSLLNGAGASQLDLEAPAPALRNDWVLAITEAIERANAKPADFLEEQQQQKDQEARQRQREAELNQRIQQAEVRRQKYANDLAEKYSTRK</sequence>
<feature type="region of interest" description="Disordered" evidence="1">
    <location>
        <begin position="135"/>
        <end position="158"/>
    </location>
</feature>
<dbReference type="EMBL" id="HBIU01063349">
    <property type="protein sequence ID" value="CAE0656468.1"/>
    <property type="molecule type" value="Transcribed_RNA"/>
</dbReference>
<evidence type="ECO:0000313" key="2">
    <source>
        <dbReference type="EMBL" id="CAE0656468.1"/>
    </source>
</evidence>
<accession>A0A6S9M371</accession>
<evidence type="ECO:0008006" key="3">
    <source>
        <dbReference type="Google" id="ProtNLM"/>
    </source>
</evidence>
<organism evidence="2">
    <name type="scientific">Heterosigma akashiwo</name>
    <name type="common">Chromophytic alga</name>
    <name type="synonym">Heterosigma carterae</name>
    <dbReference type="NCBI Taxonomy" id="2829"/>
    <lineage>
        <taxon>Eukaryota</taxon>
        <taxon>Sar</taxon>
        <taxon>Stramenopiles</taxon>
        <taxon>Ochrophyta</taxon>
        <taxon>Raphidophyceae</taxon>
        <taxon>Chattonellales</taxon>
        <taxon>Chattonellaceae</taxon>
        <taxon>Heterosigma</taxon>
    </lineage>
</organism>